<proteinExistence type="predicted"/>
<dbReference type="Pfam" id="PF26125">
    <property type="entry name" value="AcrVA2-like"/>
    <property type="match status" value="1"/>
</dbReference>
<sequence length="386" mass="44146">MNVTERLKFSPYAPVRYQKQPWWIFSENAARDGWVVKDGRVADHFMDKIQDELVMPSLQAILEQLEQELPDPAEFGHAAGAVWAKLAEMRHWVPLAAQFYNCGRQIFDLTDEVVDMLEQTDFGDCTLEGWHAPYDAFFVHFGKRDAIRIPFEEDFQYLDGAFVAITPYDQQGNLRLKLGFTTCKKGGEGVMLPGYFLDFIPQEQAMPVALAIEHAIARRASNFIDQPDDSEEDKAINAHRRDEINEGGEILKQASSLIVNVLFYLDSLGTQQRLEPGRDTPTDYTVRWEQSNPRQREKMKSRLLSEGYTAVYLLGKEFSSSNAGAHGGHRRTHWRRGHWRRQHHGQANILTKRIWIKPQLIGASSPDDLPGHIYVVGNPETPDTQH</sequence>
<feature type="compositionally biased region" description="Basic residues" evidence="1">
    <location>
        <begin position="327"/>
        <end position="341"/>
    </location>
</feature>
<dbReference type="RefSeq" id="WP_156859309.1">
    <property type="nucleotide sequence ID" value="NZ_WOWR01000025.1"/>
</dbReference>
<evidence type="ECO:0000256" key="1">
    <source>
        <dbReference type="SAM" id="MobiDB-lite"/>
    </source>
</evidence>
<evidence type="ECO:0000313" key="2">
    <source>
        <dbReference type="EMBL" id="KAF0253456.1"/>
    </source>
</evidence>
<gene>
    <name evidence="2" type="ORF">GN299_18225</name>
</gene>
<organism evidence="2 3">
    <name type="scientific">Pseudomonas putida</name>
    <name type="common">Arthrobacter siderocapsulatus</name>
    <dbReference type="NCBI Taxonomy" id="303"/>
    <lineage>
        <taxon>Bacteria</taxon>
        <taxon>Pseudomonadati</taxon>
        <taxon>Pseudomonadota</taxon>
        <taxon>Gammaproteobacteria</taxon>
        <taxon>Pseudomonadales</taxon>
        <taxon>Pseudomonadaceae</taxon>
        <taxon>Pseudomonas</taxon>
    </lineage>
</organism>
<protein>
    <submittedName>
        <fullName evidence="2">Uncharacterized protein</fullName>
    </submittedName>
</protein>
<feature type="region of interest" description="Disordered" evidence="1">
    <location>
        <begin position="367"/>
        <end position="386"/>
    </location>
</feature>
<feature type="region of interest" description="Disordered" evidence="1">
    <location>
        <begin position="322"/>
        <end position="341"/>
    </location>
</feature>
<reference evidence="2 3" key="1">
    <citation type="submission" date="2019-12" db="EMBL/GenBank/DDBJ databases">
        <authorList>
            <person name="Woiski C."/>
        </authorList>
    </citation>
    <scope>NUCLEOTIDE SEQUENCE [LARGE SCALE GENOMIC DNA]</scope>
    <source>
        <strain evidence="2 3">BOE100</strain>
    </source>
</reference>
<evidence type="ECO:0000313" key="3">
    <source>
        <dbReference type="Proteomes" id="UP000442695"/>
    </source>
</evidence>
<dbReference type="InterPro" id="IPR058915">
    <property type="entry name" value="AcrVA2-like"/>
</dbReference>
<dbReference type="EMBL" id="WOWR01000025">
    <property type="protein sequence ID" value="KAF0253456.1"/>
    <property type="molecule type" value="Genomic_DNA"/>
</dbReference>
<comment type="caution">
    <text evidence="2">The sequence shown here is derived from an EMBL/GenBank/DDBJ whole genome shotgun (WGS) entry which is preliminary data.</text>
</comment>
<accession>A0A7V8J3H7</accession>
<dbReference type="Proteomes" id="UP000442695">
    <property type="component" value="Unassembled WGS sequence"/>
</dbReference>
<dbReference type="AlphaFoldDB" id="A0A7V8J3H7"/>
<name>A0A7V8J3H7_PSEPU</name>